<dbReference type="Proteomes" id="UP000535415">
    <property type="component" value="Unassembled WGS sequence"/>
</dbReference>
<evidence type="ECO:0000313" key="1">
    <source>
        <dbReference type="EMBL" id="MBB5720950.1"/>
    </source>
</evidence>
<reference evidence="1 2" key="1">
    <citation type="submission" date="2020-08" db="EMBL/GenBank/DDBJ databases">
        <title>Genomic Encyclopedia of Type Strains, Phase IV (KMG-IV): sequencing the most valuable type-strain genomes for metagenomic binning, comparative biology and taxonomic classification.</title>
        <authorList>
            <person name="Goeker M."/>
        </authorList>
    </citation>
    <scope>NUCLEOTIDE SEQUENCE [LARGE SCALE GENOMIC DNA]</scope>
    <source>
        <strain evidence="1 2">DSM 101064</strain>
    </source>
</reference>
<protein>
    <recommendedName>
        <fullName evidence="3">Arginine transporter</fullName>
    </recommendedName>
</protein>
<comment type="caution">
    <text evidence="1">The sequence shown here is derived from an EMBL/GenBank/DDBJ whole genome shotgun (WGS) entry which is preliminary data.</text>
</comment>
<organism evidence="1 2">
    <name type="scientific">Yoonia ponticola</name>
    <dbReference type="NCBI Taxonomy" id="1524255"/>
    <lineage>
        <taxon>Bacteria</taxon>
        <taxon>Pseudomonadati</taxon>
        <taxon>Pseudomonadota</taxon>
        <taxon>Alphaproteobacteria</taxon>
        <taxon>Rhodobacterales</taxon>
        <taxon>Paracoccaceae</taxon>
        <taxon>Yoonia</taxon>
    </lineage>
</organism>
<dbReference type="EMBL" id="JACIJM010000001">
    <property type="protein sequence ID" value="MBB5720950.1"/>
    <property type="molecule type" value="Genomic_DNA"/>
</dbReference>
<dbReference type="AlphaFoldDB" id="A0A7W9BI99"/>
<keyword evidence="2" id="KW-1185">Reference proteome</keyword>
<gene>
    <name evidence="1" type="ORF">FHS72_000554</name>
</gene>
<proteinExistence type="predicted"/>
<accession>A0A7W9BI99</accession>
<evidence type="ECO:0000313" key="2">
    <source>
        <dbReference type="Proteomes" id="UP000535415"/>
    </source>
</evidence>
<sequence>MTLSLLALTAACGAGVNGRVAKACVDADRSAASTRLCSCVQRVADQSLNASDQALAVKFFEDPQLAQDTRQSDNTSNEAFWLRYRAFANSASRQCG</sequence>
<evidence type="ECO:0008006" key="3">
    <source>
        <dbReference type="Google" id="ProtNLM"/>
    </source>
</evidence>
<name>A0A7W9BI99_9RHOB</name>
<dbReference type="RefSeq" id="WP_343042641.1">
    <property type="nucleotide sequence ID" value="NZ_JACIJM010000001.1"/>
</dbReference>